<keyword evidence="1" id="KW-0677">Repeat</keyword>
<evidence type="ECO:0000259" key="3">
    <source>
        <dbReference type="PROSITE" id="PS50837"/>
    </source>
</evidence>
<protein>
    <recommendedName>
        <fullName evidence="3">NACHT domain-containing protein</fullName>
    </recommendedName>
</protein>
<proteinExistence type="predicted"/>
<dbReference type="Pfam" id="PF24883">
    <property type="entry name" value="NPHP3_N"/>
    <property type="match status" value="1"/>
</dbReference>
<keyword evidence="5" id="KW-1185">Reference proteome</keyword>
<dbReference type="InterPro" id="IPR036770">
    <property type="entry name" value="Ankyrin_rpt-contain_sf"/>
</dbReference>
<dbReference type="SUPFAM" id="SSF52540">
    <property type="entry name" value="P-loop containing nucleoside triphosphate hydrolases"/>
    <property type="match status" value="1"/>
</dbReference>
<feature type="domain" description="NACHT" evidence="3">
    <location>
        <begin position="101"/>
        <end position="254"/>
    </location>
</feature>
<dbReference type="PANTHER" id="PTHR10039">
    <property type="entry name" value="AMELOGENIN"/>
    <property type="match status" value="1"/>
</dbReference>
<evidence type="ECO:0000256" key="2">
    <source>
        <dbReference type="PROSITE-ProRule" id="PRU00023"/>
    </source>
</evidence>
<dbReference type="EMBL" id="KZ805413">
    <property type="protein sequence ID" value="PVH98433.1"/>
    <property type="molecule type" value="Genomic_DNA"/>
</dbReference>
<dbReference type="Pfam" id="PF22939">
    <property type="entry name" value="WHD_GPIID"/>
    <property type="match status" value="1"/>
</dbReference>
<dbReference type="InterPro" id="IPR054471">
    <property type="entry name" value="GPIID_WHD"/>
</dbReference>
<organism evidence="4 5">
    <name type="scientific">Periconia macrospinosa</name>
    <dbReference type="NCBI Taxonomy" id="97972"/>
    <lineage>
        <taxon>Eukaryota</taxon>
        <taxon>Fungi</taxon>
        <taxon>Dikarya</taxon>
        <taxon>Ascomycota</taxon>
        <taxon>Pezizomycotina</taxon>
        <taxon>Dothideomycetes</taxon>
        <taxon>Pleosporomycetidae</taxon>
        <taxon>Pleosporales</taxon>
        <taxon>Massarineae</taxon>
        <taxon>Periconiaceae</taxon>
        <taxon>Periconia</taxon>
    </lineage>
</organism>
<dbReference type="InterPro" id="IPR056884">
    <property type="entry name" value="NPHP3-like_N"/>
</dbReference>
<evidence type="ECO:0000313" key="4">
    <source>
        <dbReference type="EMBL" id="PVH98433.1"/>
    </source>
</evidence>
<name>A0A2V1DLD0_9PLEO</name>
<dbReference type="InterPro" id="IPR002110">
    <property type="entry name" value="Ankyrin_rpt"/>
</dbReference>
<dbReference type="Proteomes" id="UP000244855">
    <property type="component" value="Unassembled WGS sequence"/>
</dbReference>
<dbReference type="SUPFAM" id="SSF48403">
    <property type="entry name" value="Ankyrin repeat"/>
    <property type="match status" value="1"/>
</dbReference>
<sequence>MSESLPHYQQISGVSAENHSQVFAGSAGNVYFAGSTGPQDAAEQAASKCREALYLTDPESDRGSIISAKGERVDGTCEWVTHDDRYQAWLNDDGDSNGCTRLLWISGGPGKGKTMMSVYLTEELERHTERADNAHLLFFFCSAEDNNRNTAVAVLRGLVYQIIDKRPQLAKHPLPHFGTPERTQQTLLSLETLWIIFSKLVTDPELGTMFCVLDGLDECKESTARVLVPRLVNLLTGNAPSSSQCMFKLVIVSRNIRGLQRCSRILLDPDNDEKVTGDIKLFVSARVHELSTIEGFDDDFQAFVKKSLLKRAEGTFLWVGFAMYELSQKQTCTEICEALEDLPSGLPAIYRRMLQHIPAKRRELSRAILQWVTLATRPLTLKELAGAVGIQPSSPQITMEQATRDAVTLCGPLLKVQEHEVLLCGPLLKVQKHEVRLIHQSARDYLLREERDSDEVLETFRFEAEPSHFTLAQTCLSCIAQSSFRDKPPHPIGVLGPGEPPLLGYAAFDWPYHARRCSTLATELLNDHTLFFQEGSPLRQHWWKFYFILHETISPPSLHMACAFNIVPLVEALLDPRLNQCINEKDARGGTALHWAAKMVKEAAVRLLIERGADVNAKNDDGHTALHIAAVHGRGARAVVRLLTEKGSRY</sequence>
<dbReference type="Gene3D" id="3.40.50.300">
    <property type="entry name" value="P-loop containing nucleotide triphosphate hydrolases"/>
    <property type="match status" value="1"/>
</dbReference>
<dbReference type="OrthoDB" id="5418336at2759"/>
<evidence type="ECO:0000313" key="5">
    <source>
        <dbReference type="Proteomes" id="UP000244855"/>
    </source>
</evidence>
<feature type="repeat" description="ANK" evidence="2">
    <location>
        <begin position="588"/>
        <end position="620"/>
    </location>
</feature>
<feature type="repeat" description="ANK" evidence="2">
    <location>
        <begin position="621"/>
        <end position="650"/>
    </location>
</feature>
<dbReference type="InterPro" id="IPR027417">
    <property type="entry name" value="P-loop_NTPase"/>
</dbReference>
<accession>A0A2V1DLD0</accession>
<dbReference type="PANTHER" id="PTHR10039:SF14">
    <property type="entry name" value="NACHT DOMAIN-CONTAINING PROTEIN"/>
    <property type="match status" value="1"/>
</dbReference>
<dbReference type="STRING" id="97972.A0A2V1DLD0"/>
<dbReference type="Gene3D" id="1.25.40.20">
    <property type="entry name" value="Ankyrin repeat-containing domain"/>
    <property type="match status" value="1"/>
</dbReference>
<gene>
    <name evidence="4" type="ORF">DM02DRAFT_46188</name>
</gene>
<dbReference type="SMART" id="SM00248">
    <property type="entry name" value="ANK"/>
    <property type="match status" value="2"/>
</dbReference>
<dbReference type="PROSITE" id="PS50297">
    <property type="entry name" value="ANK_REP_REGION"/>
    <property type="match status" value="2"/>
</dbReference>
<evidence type="ECO:0000256" key="1">
    <source>
        <dbReference type="ARBA" id="ARBA00022737"/>
    </source>
</evidence>
<dbReference type="AlphaFoldDB" id="A0A2V1DLD0"/>
<reference evidence="4 5" key="1">
    <citation type="journal article" date="2018" name="Sci. Rep.">
        <title>Comparative genomics provides insights into the lifestyle and reveals functional heterogeneity of dark septate endophytic fungi.</title>
        <authorList>
            <person name="Knapp D.G."/>
            <person name="Nemeth J.B."/>
            <person name="Barry K."/>
            <person name="Hainaut M."/>
            <person name="Henrissat B."/>
            <person name="Johnson J."/>
            <person name="Kuo A."/>
            <person name="Lim J.H.P."/>
            <person name="Lipzen A."/>
            <person name="Nolan M."/>
            <person name="Ohm R.A."/>
            <person name="Tamas L."/>
            <person name="Grigoriev I.V."/>
            <person name="Spatafora J.W."/>
            <person name="Nagy L.G."/>
            <person name="Kovacs G.M."/>
        </authorList>
    </citation>
    <scope>NUCLEOTIDE SEQUENCE [LARGE SCALE GENOMIC DNA]</scope>
    <source>
        <strain evidence="4 5">DSE2036</strain>
    </source>
</reference>
<keyword evidence="2" id="KW-0040">ANK repeat</keyword>
<dbReference type="PROSITE" id="PS50837">
    <property type="entry name" value="NACHT"/>
    <property type="match status" value="1"/>
</dbReference>
<dbReference type="InterPro" id="IPR007111">
    <property type="entry name" value="NACHT_NTPase"/>
</dbReference>
<dbReference type="PROSITE" id="PS50088">
    <property type="entry name" value="ANK_REPEAT"/>
    <property type="match status" value="2"/>
</dbReference>
<dbReference type="Pfam" id="PF12796">
    <property type="entry name" value="Ank_2"/>
    <property type="match status" value="1"/>
</dbReference>